<evidence type="ECO:0000313" key="2">
    <source>
        <dbReference type="Proteomes" id="UP000037084"/>
    </source>
</evidence>
<comment type="caution">
    <text evidence="1">The sequence shown here is derived from an EMBL/GenBank/DDBJ whole genome shotgun (WGS) entry which is preliminary data.</text>
</comment>
<dbReference type="PATRIC" id="fig|1961.12.peg.3204"/>
<sequence>MLVTPVGGVAAEASSVRTLAEFEGSAEEAMARFAKEVNSYDLDVTKVKRREVFKCSDRSYFVRVNGRLLQFEYFFQLAELVADTKSADLPDTIS</sequence>
<dbReference type="EMBL" id="LGUV01000141">
    <property type="protein sequence ID" value="KOG54587.1"/>
    <property type="molecule type" value="Genomic_DNA"/>
</dbReference>
<dbReference type="Proteomes" id="UP000037084">
    <property type="component" value="Unassembled WGS sequence"/>
</dbReference>
<evidence type="ECO:0000313" key="1">
    <source>
        <dbReference type="EMBL" id="KOG54587.1"/>
    </source>
</evidence>
<dbReference type="AlphaFoldDB" id="A0A0L8MW17"/>
<name>A0A0L8MW17_STRVG</name>
<proteinExistence type="predicted"/>
<reference evidence="2" key="1">
    <citation type="submission" date="2015-07" db="EMBL/GenBank/DDBJ databases">
        <authorList>
            <consortium name="Consortium for Microbial Forensics and Genomics (microFORGE)"/>
            <person name="Knight B.M."/>
            <person name="Roberts D.P."/>
            <person name="Lin D."/>
            <person name="Hari K."/>
            <person name="Fletcher J."/>
            <person name="Melcher U."/>
            <person name="Blagden T."/>
            <person name="Winegar R.A."/>
        </authorList>
    </citation>
    <scope>NUCLEOTIDE SEQUENCE [LARGE SCALE GENOMIC DNA]</scope>
    <source>
        <strain evidence="2">NRRL B-1447</strain>
    </source>
</reference>
<gene>
    <name evidence="1" type="ORF">ADK75_13815</name>
</gene>
<protein>
    <submittedName>
        <fullName evidence="1">Uncharacterized protein</fullName>
    </submittedName>
</protein>
<organism evidence="1 2">
    <name type="scientific">Streptomyces virginiae</name>
    <name type="common">Streptomyces cinnamonensis</name>
    <dbReference type="NCBI Taxonomy" id="1961"/>
    <lineage>
        <taxon>Bacteria</taxon>
        <taxon>Bacillati</taxon>
        <taxon>Actinomycetota</taxon>
        <taxon>Actinomycetes</taxon>
        <taxon>Kitasatosporales</taxon>
        <taxon>Streptomycetaceae</taxon>
        <taxon>Streptomyces</taxon>
    </lineage>
</organism>
<accession>A0A0L8MW17</accession>